<dbReference type="Pfam" id="PF17682">
    <property type="entry name" value="Tau95_N"/>
    <property type="match status" value="1"/>
</dbReference>
<gene>
    <name evidence="2" type="primary">GTF3C5</name>
    <name evidence="2" type="ORF">DFQ27_006978</name>
</gene>
<evidence type="ECO:0000313" key="2">
    <source>
        <dbReference type="EMBL" id="KAG0268355.1"/>
    </source>
</evidence>
<proteinExistence type="predicted"/>
<dbReference type="OrthoDB" id="5598268at2759"/>
<dbReference type="InterPro" id="IPR041499">
    <property type="entry name" value="Tfc1/Sfc1_N"/>
</dbReference>
<dbReference type="GO" id="GO:0001002">
    <property type="term" value="F:RNA polymerase III type 1 promoter sequence-specific DNA binding"/>
    <property type="evidence" value="ECO:0007669"/>
    <property type="project" value="TreeGrafter"/>
</dbReference>
<dbReference type="AlphaFoldDB" id="A0A9P6QJ16"/>
<reference evidence="2" key="1">
    <citation type="journal article" date="2020" name="Fungal Divers.">
        <title>Resolving the Mortierellaceae phylogeny through synthesis of multi-gene phylogenetics and phylogenomics.</title>
        <authorList>
            <person name="Vandepol N."/>
            <person name="Liber J."/>
            <person name="Desiro A."/>
            <person name="Na H."/>
            <person name="Kennedy M."/>
            <person name="Barry K."/>
            <person name="Grigoriev I.V."/>
            <person name="Miller A.N."/>
            <person name="O'Donnell K."/>
            <person name="Stajich J.E."/>
            <person name="Bonito G."/>
        </authorList>
    </citation>
    <scope>NUCLEOTIDE SEQUENCE</scope>
    <source>
        <strain evidence="2">BC1065</strain>
    </source>
</reference>
<accession>A0A9P6QJ16</accession>
<dbReference type="GO" id="GO:0006384">
    <property type="term" value="P:transcription initiation at RNA polymerase III promoter"/>
    <property type="evidence" value="ECO:0007669"/>
    <property type="project" value="InterPro"/>
</dbReference>
<dbReference type="GO" id="GO:0000127">
    <property type="term" value="C:transcription factor TFIIIC complex"/>
    <property type="evidence" value="ECO:0007669"/>
    <property type="project" value="InterPro"/>
</dbReference>
<organism evidence="2 3">
    <name type="scientific">Actinomortierella ambigua</name>
    <dbReference type="NCBI Taxonomy" id="1343610"/>
    <lineage>
        <taxon>Eukaryota</taxon>
        <taxon>Fungi</taxon>
        <taxon>Fungi incertae sedis</taxon>
        <taxon>Mucoromycota</taxon>
        <taxon>Mortierellomycotina</taxon>
        <taxon>Mortierellomycetes</taxon>
        <taxon>Mortierellales</taxon>
        <taxon>Mortierellaceae</taxon>
        <taxon>Actinomortierella</taxon>
    </lineage>
</organism>
<evidence type="ECO:0000259" key="1">
    <source>
        <dbReference type="Pfam" id="PF17682"/>
    </source>
</evidence>
<dbReference type="PANTHER" id="PTHR13230">
    <property type="entry name" value="GENERAL TRANSCRIPTION FACTOR IIIC, POLYPEPTIDE 5"/>
    <property type="match status" value="1"/>
</dbReference>
<evidence type="ECO:0000313" key="3">
    <source>
        <dbReference type="Proteomes" id="UP000807716"/>
    </source>
</evidence>
<dbReference type="InterPro" id="IPR042536">
    <property type="entry name" value="TFIIIC_tauA_Sfc1"/>
</dbReference>
<dbReference type="PANTHER" id="PTHR13230:SF5">
    <property type="entry name" value="GENERAL TRANSCRIPTION FACTOR 3C POLYPEPTIDE 5"/>
    <property type="match status" value="1"/>
</dbReference>
<name>A0A9P6QJ16_9FUNG</name>
<feature type="domain" description="Transcription factor IIIC subunit Tfc1/Sfc1 triple barrel" evidence="1">
    <location>
        <begin position="37"/>
        <end position="158"/>
    </location>
</feature>
<dbReference type="InterPro" id="IPR040454">
    <property type="entry name" value="TF_IIIC_Tfc1/Sfc1"/>
</dbReference>
<dbReference type="EMBL" id="JAAAJB010000053">
    <property type="protein sequence ID" value="KAG0268355.1"/>
    <property type="molecule type" value="Genomic_DNA"/>
</dbReference>
<dbReference type="Proteomes" id="UP000807716">
    <property type="component" value="Unassembled WGS sequence"/>
</dbReference>
<sequence length="232" mass="26808">MSMQIPIRPLPEDSQLDHDTDFISAPVLDIDRTPLYVVEFPGHIRKPKSPRSMLKVKELLGGEQRLLKNFLTGRLQPELSYRRRDPFSTPIQGELVPTQNIVIKVTKRYKVPKKPDSTAKLTAKDIPEDAIPDECSYQLIGVAKKTIRFVSLADYQYQMDTDNEIYKIKKDMIDLKFEKLQNFKIDKLPEEEYANLQVVPPLITSHYPFPVKYRYQEPGAFGPESDNEGKKK</sequence>
<protein>
    <submittedName>
        <fullName evidence="2">General transcription factor 3C polypeptide 5</fullName>
    </submittedName>
</protein>
<dbReference type="Gene3D" id="3.30.200.160">
    <property type="entry name" value="TFIIIC, subcomplex tauA, subunit Sfc1, barrel domain"/>
    <property type="match status" value="1"/>
</dbReference>
<keyword evidence="3" id="KW-1185">Reference proteome</keyword>
<dbReference type="GO" id="GO:0001003">
    <property type="term" value="F:RNA polymerase III type 2 promoter sequence-specific DNA binding"/>
    <property type="evidence" value="ECO:0007669"/>
    <property type="project" value="TreeGrafter"/>
</dbReference>
<comment type="caution">
    <text evidence="2">The sequence shown here is derived from an EMBL/GenBank/DDBJ whole genome shotgun (WGS) entry which is preliminary data.</text>
</comment>